<dbReference type="SUPFAM" id="SSF58104">
    <property type="entry name" value="Methyl-accepting chemotaxis protein (MCP) signaling domain"/>
    <property type="match status" value="1"/>
</dbReference>
<feature type="domain" description="Methyl-accepting transducer" evidence="4">
    <location>
        <begin position="56"/>
        <end position="281"/>
    </location>
</feature>
<evidence type="ECO:0000256" key="3">
    <source>
        <dbReference type="SAM" id="MobiDB-lite"/>
    </source>
</evidence>
<accession>A0A2S6N467</accession>
<dbReference type="Pfam" id="PF00015">
    <property type="entry name" value="MCPsignal"/>
    <property type="match status" value="1"/>
</dbReference>
<protein>
    <recommendedName>
        <fullName evidence="4">Methyl-accepting transducer domain-containing protein</fullName>
    </recommendedName>
</protein>
<name>A0A2S6N467_RHOGL</name>
<gene>
    <name evidence="5" type="ORF">CCS01_21560</name>
</gene>
<reference evidence="5 6" key="1">
    <citation type="journal article" date="2018" name="Arch. Microbiol.">
        <title>New insights into the metabolic potential of the phototrophic purple bacterium Rhodopila globiformis DSM 161(T) from its draft genome sequence and evidence for a vanadium-dependent nitrogenase.</title>
        <authorList>
            <person name="Imhoff J.F."/>
            <person name="Rahn T."/>
            <person name="Kunzel S."/>
            <person name="Neulinger S.C."/>
        </authorList>
    </citation>
    <scope>NUCLEOTIDE SEQUENCE [LARGE SCALE GENOMIC DNA]</scope>
    <source>
        <strain evidence="5 6">DSM 161</strain>
    </source>
</reference>
<sequence>MGIETSYRCKMLRLVRFGARLQDDPVESVPPPGQPAATDPPAGPDLAATIGTVAGQAGALGVEVGDVAGSVAALSARLAGTVAQFDTMRARAAEVIDGNARVVAAAGAVEKLAIEAHNDIAESRGTLDRTVATMADLSRLAAAIAHDARALDGALAQIDRIAADLARVAGQTNLLALNATIEAARAGWADKSFALVAGEVKALAATTARATAQIHETVGSLRQAAGHLVQHAAEGADAAETAQGEATGLAGIVARADRATGEISRQAVVITQAAAAIDDESRGFIGTLVGLISQLHAANAGLETDNARIGRMVGVAETLMTAAASSGVATVDTPFIDRVRAEARRIGALFEAALSHGEISEDDLFDEHYAPIPGTDPQQYLTRLTGFADRVLPRLQEDVLAMHENVVFCVAVDRNGYLPTHNLRFAQPQGPDADWNAAHCRNRRIFTDRVGLAAARNRKPFLLQRYRRDLGASHLAMKDVSAPIMVLGRHWGGLRLGYCA</sequence>
<dbReference type="PANTHER" id="PTHR32089">
    <property type="entry name" value="METHYL-ACCEPTING CHEMOTAXIS PROTEIN MCPB"/>
    <property type="match status" value="1"/>
</dbReference>
<evidence type="ECO:0000313" key="6">
    <source>
        <dbReference type="Proteomes" id="UP000239724"/>
    </source>
</evidence>
<keyword evidence="1 2" id="KW-0807">Transducer</keyword>
<dbReference type="EMBL" id="NHRY01000227">
    <property type="protein sequence ID" value="PPQ29408.1"/>
    <property type="molecule type" value="Genomic_DNA"/>
</dbReference>
<evidence type="ECO:0000313" key="5">
    <source>
        <dbReference type="EMBL" id="PPQ29408.1"/>
    </source>
</evidence>
<dbReference type="InterPro" id="IPR004089">
    <property type="entry name" value="MCPsignal_dom"/>
</dbReference>
<dbReference type="PANTHER" id="PTHR32089:SF112">
    <property type="entry name" value="LYSOZYME-LIKE PROTEIN-RELATED"/>
    <property type="match status" value="1"/>
</dbReference>
<dbReference type="GO" id="GO:0016020">
    <property type="term" value="C:membrane"/>
    <property type="evidence" value="ECO:0007669"/>
    <property type="project" value="InterPro"/>
</dbReference>
<evidence type="ECO:0000259" key="4">
    <source>
        <dbReference type="PROSITE" id="PS50111"/>
    </source>
</evidence>
<keyword evidence="6" id="KW-1185">Reference proteome</keyword>
<feature type="compositionally biased region" description="Low complexity" evidence="3">
    <location>
        <begin position="35"/>
        <end position="44"/>
    </location>
</feature>
<dbReference type="SMART" id="SM00283">
    <property type="entry name" value="MA"/>
    <property type="match status" value="1"/>
</dbReference>
<proteinExistence type="predicted"/>
<evidence type="ECO:0000256" key="1">
    <source>
        <dbReference type="ARBA" id="ARBA00023224"/>
    </source>
</evidence>
<comment type="caution">
    <text evidence="5">The sequence shown here is derived from an EMBL/GenBank/DDBJ whole genome shotgun (WGS) entry which is preliminary data.</text>
</comment>
<dbReference type="GO" id="GO:0007165">
    <property type="term" value="P:signal transduction"/>
    <property type="evidence" value="ECO:0007669"/>
    <property type="project" value="UniProtKB-KW"/>
</dbReference>
<dbReference type="Proteomes" id="UP000239724">
    <property type="component" value="Unassembled WGS sequence"/>
</dbReference>
<dbReference type="AlphaFoldDB" id="A0A2S6N467"/>
<dbReference type="Gene3D" id="1.10.287.950">
    <property type="entry name" value="Methyl-accepting chemotaxis protein"/>
    <property type="match status" value="1"/>
</dbReference>
<dbReference type="PROSITE" id="PS50111">
    <property type="entry name" value="CHEMOTAXIS_TRANSDUC_2"/>
    <property type="match status" value="1"/>
</dbReference>
<organism evidence="5 6">
    <name type="scientific">Rhodopila globiformis</name>
    <name type="common">Rhodopseudomonas globiformis</name>
    <dbReference type="NCBI Taxonomy" id="1071"/>
    <lineage>
        <taxon>Bacteria</taxon>
        <taxon>Pseudomonadati</taxon>
        <taxon>Pseudomonadota</taxon>
        <taxon>Alphaproteobacteria</taxon>
        <taxon>Acetobacterales</taxon>
        <taxon>Acetobacteraceae</taxon>
        <taxon>Rhodopila</taxon>
    </lineage>
</organism>
<feature type="region of interest" description="Disordered" evidence="3">
    <location>
        <begin position="23"/>
        <end position="44"/>
    </location>
</feature>
<evidence type="ECO:0000256" key="2">
    <source>
        <dbReference type="PROSITE-ProRule" id="PRU00284"/>
    </source>
</evidence>